<feature type="domain" description="HTH lysR-type" evidence="5">
    <location>
        <begin position="1"/>
        <end position="66"/>
    </location>
</feature>
<dbReference type="PANTHER" id="PTHR30537">
    <property type="entry name" value="HTH-TYPE TRANSCRIPTIONAL REGULATOR"/>
    <property type="match status" value="1"/>
</dbReference>
<sequence>MNLRRQRPLSIGPLRAFEAVARRLGFRAAADELHLTQPAVSRQIRSLEDEIGLPLFLRGTRHVELTGAGEALLRTVAPLLDRLDATVHQIRSAQGRRQVNLTTWPSFASMWLLPRLQQFQREQPGIDIRVSAQDAIADLDDPELDLALRYCHPDNAPPGSTLMFGEVVTPVASPGLGPLTKPEDLAQMTLLEEDSQLPSVEYLSWRHWLGAKGVPGLEPRGWLYLNYTYQQIQAATAGQGVALARLALVRESLERGELVEPFGPAGRLRSPFAYWLVRWPARRERPELAAFEAWVLEQAQATRAGLDAHAASS</sequence>
<dbReference type="Proteomes" id="UP000007883">
    <property type="component" value="Chromosome"/>
</dbReference>
<protein>
    <submittedName>
        <fullName evidence="6">Transcriptional regulator, LysR family</fullName>
    </submittedName>
</protein>
<evidence type="ECO:0000313" key="7">
    <source>
        <dbReference type="Proteomes" id="UP000007883"/>
    </source>
</evidence>
<keyword evidence="3" id="KW-0238">DNA-binding</keyword>
<dbReference type="CDD" id="cd08432">
    <property type="entry name" value="PBP2_GcdR_TrpI_HvrB_AmpR_like"/>
    <property type="match status" value="1"/>
</dbReference>
<dbReference type="PANTHER" id="PTHR30537:SF74">
    <property type="entry name" value="HTH-TYPE TRANSCRIPTIONAL REGULATOR TRPI"/>
    <property type="match status" value="1"/>
</dbReference>
<dbReference type="SUPFAM" id="SSF53850">
    <property type="entry name" value="Periplasmic binding protein-like II"/>
    <property type="match status" value="1"/>
</dbReference>
<gene>
    <name evidence="6" type="ordered locus">RGE_04920</name>
</gene>
<dbReference type="KEGG" id="rge:RGE_04920"/>
<dbReference type="STRING" id="983917.RGE_04920"/>
<organism evidence="6 7">
    <name type="scientific">Rubrivivax gelatinosus (strain NBRC 100245 / IL144)</name>
    <dbReference type="NCBI Taxonomy" id="983917"/>
    <lineage>
        <taxon>Bacteria</taxon>
        <taxon>Pseudomonadati</taxon>
        <taxon>Pseudomonadota</taxon>
        <taxon>Betaproteobacteria</taxon>
        <taxon>Burkholderiales</taxon>
        <taxon>Sphaerotilaceae</taxon>
        <taxon>Rubrivivax</taxon>
    </lineage>
</organism>
<dbReference type="Gene3D" id="1.10.10.10">
    <property type="entry name" value="Winged helix-like DNA-binding domain superfamily/Winged helix DNA-binding domain"/>
    <property type="match status" value="1"/>
</dbReference>
<dbReference type="PRINTS" id="PR00039">
    <property type="entry name" value="HTHLYSR"/>
</dbReference>
<dbReference type="InterPro" id="IPR005119">
    <property type="entry name" value="LysR_subst-bd"/>
</dbReference>
<evidence type="ECO:0000313" key="6">
    <source>
        <dbReference type="EMBL" id="BAL93837.1"/>
    </source>
</evidence>
<dbReference type="Pfam" id="PF03466">
    <property type="entry name" value="LysR_substrate"/>
    <property type="match status" value="1"/>
</dbReference>
<dbReference type="InterPro" id="IPR036388">
    <property type="entry name" value="WH-like_DNA-bd_sf"/>
</dbReference>
<keyword evidence="2" id="KW-0805">Transcription regulation</keyword>
<dbReference type="GO" id="GO:0006351">
    <property type="term" value="P:DNA-templated transcription"/>
    <property type="evidence" value="ECO:0007669"/>
    <property type="project" value="TreeGrafter"/>
</dbReference>
<dbReference type="AlphaFoldDB" id="I0HLF0"/>
<proteinExistence type="inferred from homology"/>
<keyword evidence="7" id="KW-1185">Reference proteome</keyword>
<dbReference type="EMBL" id="AP012320">
    <property type="protein sequence ID" value="BAL93837.1"/>
    <property type="molecule type" value="Genomic_DNA"/>
</dbReference>
<dbReference type="GO" id="GO:0003700">
    <property type="term" value="F:DNA-binding transcription factor activity"/>
    <property type="evidence" value="ECO:0007669"/>
    <property type="project" value="InterPro"/>
</dbReference>
<evidence type="ECO:0000256" key="2">
    <source>
        <dbReference type="ARBA" id="ARBA00023015"/>
    </source>
</evidence>
<comment type="similarity">
    <text evidence="1">Belongs to the LysR transcriptional regulatory family.</text>
</comment>
<dbReference type="Pfam" id="PF00126">
    <property type="entry name" value="HTH_1"/>
    <property type="match status" value="1"/>
</dbReference>
<name>I0HLF0_RUBGI</name>
<dbReference type="InterPro" id="IPR036390">
    <property type="entry name" value="WH_DNA-bd_sf"/>
</dbReference>
<dbReference type="SUPFAM" id="SSF46785">
    <property type="entry name" value="Winged helix' DNA-binding domain"/>
    <property type="match status" value="1"/>
</dbReference>
<evidence type="ECO:0000259" key="5">
    <source>
        <dbReference type="PROSITE" id="PS50931"/>
    </source>
</evidence>
<dbReference type="Gene3D" id="3.40.190.10">
    <property type="entry name" value="Periplasmic binding protein-like II"/>
    <property type="match status" value="2"/>
</dbReference>
<keyword evidence="4" id="KW-0804">Transcription</keyword>
<dbReference type="InterPro" id="IPR000847">
    <property type="entry name" value="LysR_HTH_N"/>
</dbReference>
<reference evidence="6 7" key="1">
    <citation type="journal article" date="2012" name="J. Bacteriol.">
        <title>Complete genome sequence of phototrophic betaproteobacterium Rubrivivax gelatinosus IL144.</title>
        <authorList>
            <person name="Nagashima S."/>
            <person name="Kamimura A."/>
            <person name="Shimizu T."/>
            <person name="Nakamura-isaki S."/>
            <person name="Aono E."/>
            <person name="Sakamoto K."/>
            <person name="Ichikawa N."/>
            <person name="Nakazawa H."/>
            <person name="Sekine M."/>
            <person name="Yamazaki S."/>
            <person name="Fujita N."/>
            <person name="Shimada K."/>
            <person name="Hanada S."/>
            <person name="Nagashima K.V.P."/>
        </authorList>
    </citation>
    <scope>NUCLEOTIDE SEQUENCE [LARGE SCALE GENOMIC DNA]</scope>
    <source>
        <strain evidence="7">NBRC 100245 / IL144</strain>
    </source>
</reference>
<evidence type="ECO:0000256" key="4">
    <source>
        <dbReference type="ARBA" id="ARBA00023163"/>
    </source>
</evidence>
<accession>I0HLF0</accession>
<evidence type="ECO:0000256" key="3">
    <source>
        <dbReference type="ARBA" id="ARBA00023125"/>
    </source>
</evidence>
<evidence type="ECO:0000256" key="1">
    <source>
        <dbReference type="ARBA" id="ARBA00009437"/>
    </source>
</evidence>
<dbReference type="PROSITE" id="PS50931">
    <property type="entry name" value="HTH_LYSR"/>
    <property type="match status" value="1"/>
</dbReference>
<dbReference type="eggNOG" id="COG0583">
    <property type="taxonomic scope" value="Bacteria"/>
</dbReference>
<dbReference type="HOGENOM" id="CLU_039613_37_0_4"/>
<dbReference type="FunFam" id="1.10.10.10:FF:000001">
    <property type="entry name" value="LysR family transcriptional regulator"/>
    <property type="match status" value="1"/>
</dbReference>
<dbReference type="InterPro" id="IPR058163">
    <property type="entry name" value="LysR-type_TF_proteobact-type"/>
</dbReference>
<dbReference type="PATRIC" id="fig|983917.3.peg.484"/>
<dbReference type="GO" id="GO:0043565">
    <property type="term" value="F:sequence-specific DNA binding"/>
    <property type="evidence" value="ECO:0007669"/>
    <property type="project" value="TreeGrafter"/>
</dbReference>
<dbReference type="RefSeq" id="WP_014426713.1">
    <property type="nucleotide sequence ID" value="NC_017075.1"/>
</dbReference>